<accession>A0A3L6Q142</accession>
<comment type="caution">
    <text evidence="2">The sequence shown here is derived from an EMBL/GenBank/DDBJ whole genome shotgun (WGS) entry which is preliminary data.</text>
</comment>
<dbReference type="AlphaFoldDB" id="A0A3L6Q142"/>
<gene>
    <name evidence="2" type="ORF">C2845_PM17G11780</name>
</gene>
<name>A0A3L6Q142_PANMI</name>
<protein>
    <submittedName>
        <fullName evidence="2">Zinc finger protein 8-like</fullName>
    </submittedName>
</protein>
<evidence type="ECO:0000313" key="3">
    <source>
        <dbReference type="Proteomes" id="UP000275267"/>
    </source>
</evidence>
<evidence type="ECO:0000313" key="2">
    <source>
        <dbReference type="EMBL" id="RLM69304.1"/>
    </source>
</evidence>
<feature type="compositionally biased region" description="Basic and acidic residues" evidence="1">
    <location>
        <begin position="90"/>
        <end position="100"/>
    </location>
</feature>
<evidence type="ECO:0000256" key="1">
    <source>
        <dbReference type="SAM" id="MobiDB-lite"/>
    </source>
</evidence>
<dbReference type="EMBL" id="PQIB02000014">
    <property type="protein sequence ID" value="RLM69304.1"/>
    <property type="molecule type" value="Genomic_DNA"/>
</dbReference>
<organism evidence="2 3">
    <name type="scientific">Panicum miliaceum</name>
    <name type="common">Proso millet</name>
    <name type="synonym">Broomcorn millet</name>
    <dbReference type="NCBI Taxonomy" id="4540"/>
    <lineage>
        <taxon>Eukaryota</taxon>
        <taxon>Viridiplantae</taxon>
        <taxon>Streptophyta</taxon>
        <taxon>Embryophyta</taxon>
        <taxon>Tracheophyta</taxon>
        <taxon>Spermatophyta</taxon>
        <taxon>Magnoliopsida</taxon>
        <taxon>Liliopsida</taxon>
        <taxon>Poales</taxon>
        <taxon>Poaceae</taxon>
        <taxon>PACMAD clade</taxon>
        <taxon>Panicoideae</taxon>
        <taxon>Panicodae</taxon>
        <taxon>Paniceae</taxon>
        <taxon>Panicinae</taxon>
        <taxon>Panicum</taxon>
        <taxon>Panicum sect. Panicum</taxon>
    </lineage>
</organism>
<sequence>MARYKPAPGPPPHYPSWSSHLPQVAAPPAVPRYYAGASSLSQTINSSPVPAAALWWVPTVTVAAPLARQERPTPLSLPGCLEEQGSIVPTEKRWGFDDGRGGGPIRPAARSHGVEGGQQA</sequence>
<dbReference type="Proteomes" id="UP000275267">
    <property type="component" value="Unassembled WGS sequence"/>
</dbReference>
<keyword evidence="3" id="KW-1185">Reference proteome</keyword>
<proteinExistence type="predicted"/>
<feature type="region of interest" description="Disordered" evidence="1">
    <location>
        <begin position="71"/>
        <end position="120"/>
    </location>
</feature>
<reference evidence="3" key="1">
    <citation type="journal article" date="2019" name="Nat. Commun.">
        <title>The genome of broomcorn millet.</title>
        <authorList>
            <person name="Zou C."/>
            <person name="Miki D."/>
            <person name="Li D."/>
            <person name="Tang Q."/>
            <person name="Xiao L."/>
            <person name="Rajput S."/>
            <person name="Deng P."/>
            <person name="Jia W."/>
            <person name="Huang R."/>
            <person name="Zhang M."/>
            <person name="Sun Y."/>
            <person name="Hu J."/>
            <person name="Fu X."/>
            <person name="Schnable P.S."/>
            <person name="Li F."/>
            <person name="Zhang H."/>
            <person name="Feng B."/>
            <person name="Zhu X."/>
            <person name="Liu R."/>
            <person name="Schnable J.C."/>
            <person name="Zhu J.-K."/>
            <person name="Zhang H."/>
        </authorList>
    </citation>
    <scope>NUCLEOTIDE SEQUENCE [LARGE SCALE GENOMIC DNA]</scope>
</reference>
<feature type="region of interest" description="Disordered" evidence="1">
    <location>
        <begin position="1"/>
        <end position="21"/>
    </location>
</feature>